<dbReference type="Proteomes" id="UP000430146">
    <property type="component" value="Unassembled WGS sequence"/>
</dbReference>
<keyword evidence="2" id="KW-1185">Reference proteome</keyword>
<dbReference type="EMBL" id="CACSIP010000045">
    <property type="protein sequence ID" value="CAA0132204.1"/>
    <property type="molecule type" value="Genomic_DNA"/>
</dbReference>
<proteinExistence type="predicted"/>
<accession>A0A5S9R648</accession>
<organism evidence="1 2">
    <name type="scientific">Mycolicibacterium vanbaalenii</name>
    <name type="common">Mycobacterium vanbaalenii</name>
    <dbReference type="NCBI Taxonomy" id="110539"/>
    <lineage>
        <taxon>Bacteria</taxon>
        <taxon>Bacillati</taxon>
        <taxon>Actinomycetota</taxon>
        <taxon>Actinomycetes</taxon>
        <taxon>Mycobacteriales</taxon>
        <taxon>Mycobacteriaceae</taxon>
        <taxon>Mycolicibacterium</taxon>
    </lineage>
</organism>
<protein>
    <submittedName>
        <fullName evidence="1">Uncharacterized protein</fullName>
    </submittedName>
</protein>
<evidence type="ECO:0000313" key="1">
    <source>
        <dbReference type="EMBL" id="CAA0132204.1"/>
    </source>
</evidence>
<evidence type="ECO:0000313" key="2">
    <source>
        <dbReference type="Proteomes" id="UP000430146"/>
    </source>
</evidence>
<gene>
    <name evidence="1" type="ORF">AELLOGFF_01663</name>
</gene>
<name>A0A5S9R648_MYCVN</name>
<dbReference type="AlphaFoldDB" id="A0A5S9R648"/>
<reference evidence="1 2" key="1">
    <citation type="submission" date="2019-11" db="EMBL/GenBank/DDBJ databases">
        <authorList>
            <person name="Holert J."/>
        </authorList>
    </citation>
    <scope>NUCLEOTIDE SEQUENCE [LARGE SCALE GENOMIC DNA]</scope>
    <source>
        <strain evidence="1">BC8_1</strain>
    </source>
</reference>
<sequence length="225" mass="24729">MLFGGEPLLGDRAERTAEIRSADPLCPTQKVGTDPMTKGRPVPANSLGRKLYVRRKWPIGVCVAARFHNRRGGVVDPRRVRWRGGVAVALRKLREMGREFCSRVSAPPDQVIAFTRLSRFCAWPTFFQIEQVVVQSRIIRVVPRPGTYERLTGVAGQAPRAIRGGCGVDQADRRAIGPGVGHEKRAPSGPWVGGSIGVTYLYAMQQLAENLGCEVTLRVGRSLVM</sequence>